<accession>A0A8T2MRD0</accession>
<comment type="caution">
    <text evidence="11">The sequence shown here is derived from an EMBL/GenBank/DDBJ whole genome shotgun (WGS) entry which is preliminary data.</text>
</comment>
<protein>
    <recommendedName>
        <fullName evidence="10">CSD2 domain-containing protein</fullName>
    </recommendedName>
</protein>
<gene>
    <name evidence="11" type="ORF">JZ751_023441</name>
</gene>
<dbReference type="Pfam" id="PF17849">
    <property type="entry name" value="OB_Dis3"/>
    <property type="match status" value="1"/>
</dbReference>
<feature type="non-terminal residue" evidence="11">
    <location>
        <position position="1"/>
    </location>
</feature>
<dbReference type="SUPFAM" id="SSF50249">
    <property type="entry name" value="Nucleic acid-binding proteins"/>
    <property type="match status" value="1"/>
</dbReference>
<keyword evidence="6" id="KW-0269">Exonuclease</keyword>
<dbReference type="GO" id="GO:0006402">
    <property type="term" value="P:mRNA catabolic process"/>
    <property type="evidence" value="ECO:0007669"/>
    <property type="project" value="TreeGrafter"/>
</dbReference>
<feature type="region of interest" description="Disordered" evidence="9">
    <location>
        <begin position="1"/>
        <end position="42"/>
    </location>
</feature>
<dbReference type="GO" id="GO:0000932">
    <property type="term" value="C:P-body"/>
    <property type="evidence" value="ECO:0007669"/>
    <property type="project" value="TreeGrafter"/>
</dbReference>
<dbReference type="AlphaFoldDB" id="A0A8T2MRD0"/>
<dbReference type="Proteomes" id="UP000824540">
    <property type="component" value="Unassembled WGS sequence"/>
</dbReference>
<keyword evidence="12" id="KW-1185">Reference proteome</keyword>
<reference evidence="11" key="1">
    <citation type="thesis" date="2021" institute="BYU ScholarsArchive" country="Provo, UT, USA">
        <title>Applications of and Algorithms for Genome Assembly and Genomic Analyses with an Emphasis on Marine Teleosts.</title>
        <authorList>
            <person name="Pickett B.D."/>
        </authorList>
    </citation>
    <scope>NUCLEOTIDE SEQUENCE</scope>
    <source>
        <strain evidence="11">HI-2016</strain>
    </source>
</reference>
<name>A0A8T2MRD0_9TELE</name>
<evidence type="ECO:0000256" key="1">
    <source>
        <dbReference type="ARBA" id="ARBA00004496"/>
    </source>
</evidence>
<feature type="non-terminal residue" evidence="11">
    <location>
        <position position="217"/>
    </location>
</feature>
<evidence type="ECO:0000256" key="3">
    <source>
        <dbReference type="ARBA" id="ARBA00022722"/>
    </source>
</evidence>
<evidence type="ECO:0000256" key="5">
    <source>
        <dbReference type="ARBA" id="ARBA00022801"/>
    </source>
</evidence>
<dbReference type="Gene3D" id="2.40.50.700">
    <property type="match status" value="1"/>
</dbReference>
<evidence type="ECO:0000256" key="7">
    <source>
        <dbReference type="ARBA" id="ARBA00022842"/>
    </source>
</evidence>
<keyword evidence="2" id="KW-0963">Cytoplasm</keyword>
<dbReference type="PANTHER" id="PTHR23355:SF9">
    <property type="entry name" value="DIS3-LIKE EXONUCLEASE 2"/>
    <property type="match status" value="1"/>
</dbReference>
<evidence type="ECO:0000256" key="9">
    <source>
        <dbReference type="SAM" id="MobiDB-lite"/>
    </source>
</evidence>
<evidence type="ECO:0000256" key="8">
    <source>
        <dbReference type="ARBA" id="ARBA00022884"/>
    </source>
</evidence>
<evidence type="ECO:0000313" key="11">
    <source>
        <dbReference type="EMBL" id="KAG9330645.1"/>
    </source>
</evidence>
<proteinExistence type="predicted"/>
<dbReference type="EMBL" id="JAFBMS010000510">
    <property type="protein sequence ID" value="KAG9330645.1"/>
    <property type="molecule type" value="Genomic_DNA"/>
</dbReference>
<organism evidence="11 12">
    <name type="scientific">Albula glossodonta</name>
    <name type="common">roundjaw bonefish</name>
    <dbReference type="NCBI Taxonomy" id="121402"/>
    <lineage>
        <taxon>Eukaryota</taxon>
        <taxon>Metazoa</taxon>
        <taxon>Chordata</taxon>
        <taxon>Craniata</taxon>
        <taxon>Vertebrata</taxon>
        <taxon>Euteleostomi</taxon>
        <taxon>Actinopterygii</taxon>
        <taxon>Neopterygii</taxon>
        <taxon>Teleostei</taxon>
        <taxon>Albuliformes</taxon>
        <taxon>Albulidae</taxon>
        <taxon>Albula</taxon>
    </lineage>
</organism>
<dbReference type="OrthoDB" id="372421at2759"/>
<feature type="domain" description="CSD2" evidence="10">
    <location>
        <begin position="108"/>
        <end position="184"/>
    </location>
</feature>
<dbReference type="GO" id="GO:0008266">
    <property type="term" value="F:poly(U) RNA binding"/>
    <property type="evidence" value="ECO:0007669"/>
    <property type="project" value="UniProtKB-ARBA"/>
</dbReference>
<dbReference type="GO" id="GO:0010587">
    <property type="term" value="P:miRNA catabolic process"/>
    <property type="evidence" value="ECO:0007669"/>
    <property type="project" value="TreeGrafter"/>
</dbReference>
<evidence type="ECO:0000259" key="10">
    <source>
        <dbReference type="Pfam" id="PF17849"/>
    </source>
</evidence>
<dbReference type="InterPro" id="IPR041505">
    <property type="entry name" value="Dis3_CSD2"/>
</dbReference>
<dbReference type="GO" id="GO:0046872">
    <property type="term" value="F:metal ion binding"/>
    <property type="evidence" value="ECO:0007669"/>
    <property type="project" value="UniProtKB-KW"/>
</dbReference>
<evidence type="ECO:0000256" key="2">
    <source>
        <dbReference type="ARBA" id="ARBA00022490"/>
    </source>
</evidence>
<evidence type="ECO:0000313" key="12">
    <source>
        <dbReference type="Proteomes" id="UP000824540"/>
    </source>
</evidence>
<keyword evidence="5" id="KW-0378">Hydrolase</keyword>
<dbReference type="GO" id="GO:0000175">
    <property type="term" value="F:3'-5'-RNA exonuclease activity"/>
    <property type="evidence" value="ECO:0007669"/>
    <property type="project" value="TreeGrafter"/>
</dbReference>
<comment type="subcellular location">
    <subcellularLocation>
        <location evidence="1">Cytoplasm</location>
    </subcellularLocation>
</comment>
<keyword evidence="8" id="KW-0694">RNA-binding</keyword>
<dbReference type="InterPro" id="IPR050180">
    <property type="entry name" value="RNR_Ribonuclease"/>
</dbReference>
<sequence length="217" mass="23846">VVKSDTDGEGASEVDGPTEGSAVQGQRSVPPPAPDDAAEPQTLQFYSTGSSCQNGSEGWNKDKPCSLVEPHSVSDKCLQRTAKVVYIVEQKHSRAATGFIKFLPDKNFAMFSPVDHRVPRVNVPLTDCPTDFALRPGDYANTLFICRITSWPDNSTFAEGRLVKSLGQAGEIEPETEGILLEYDVDFSEFSEDVLQCLPQNLPWTIPPDELSKRRDL</sequence>
<dbReference type="PANTHER" id="PTHR23355">
    <property type="entry name" value="RIBONUCLEASE"/>
    <property type="match status" value="1"/>
</dbReference>
<evidence type="ECO:0000256" key="6">
    <source>
        <dbReference type="ARBA" id="ARBA00022839"/>
    </source>
</evidence>
<keyword evidence="4" id="KW-0479">Metal-binding</keyword>
<keyword evidence="3" id="KW-0540">Nuclease</keyword>
<keyword evidence="7" id="KW-0460">Magnesium</keyword>
<dbReference type="InterPro" id="IPR012340">
    <property type="entry name" value="NA-bd_OB-fold"/>
</dbReference>
<dbReference type="FunFam" id="2.40.50.700:FF:000003">
    <property type="entry name" value="DIS3-like exonuclease 2"/>
    <property type="match status" value="1"/>
</dbReference>
<evidence type="ECO:0000256" key="4">
    <source>
        <dbReference type="ARBA" id="ARBA00022723"/>
    </source>
</evidence>